<gene>
    <name evidence="1" type="ORF">DPMN_078281</name>
</gene>
<dbReference type="AlphaFoldDB" id="A0A9D3YQU3"/>
<organism evidence="1 2">
    <name type="scientific">Dreissena polymorpha</name>
    <name type="common">Zebra mussel</name>
    <name type="synonym">Mytilus polymorpha</name>
    <dbReference type="NCBI Taxonomy" id="45954"/>
    <lineage>
        <taxon>Eukaryota</taxon>
        <taxon>Metazoa</taxon>
        <taxon>Spiralia</taxon>
        <taxon>Lophotrochozoa</taxon>
        <taxon>Mollusca</taxon>
        <taxon>Bivalvia</taxon>
        <taxon>Autobranchia</taxon>
        <taxon>Heteroconchia</taxon>
        <taxon>Euheterodonta</taxon>
        <taxon>Imparidentia</taxon>
        <taxon>Neoheterodontei</taxon>
        <taxon>Myida</taxon>
        <taxon>Dreissenoidea</taxon>
        <taxon>Dreissenidae</taxon>
        <taxon>Dreissena</taxon>
    </lineage>
</organism>
<keyword evidence="2" id="KW-1185">Reference proteome</keyword>
<comment type="caution">
    <text evidence="1">The sequence shown here is derived from an EMBL/GenBank/DDBJ whole genome shotgun (WGS) entry which is preliminary data.</text>
</comment>
<reference evidence="1" key="1">
    <citation type="journal article" date="2019" name="bioRxiv">
        <title>The Genome of the Zebra Mussel, Dreissena polymorpha: A Resource for Invasive Species Research.</title>
        <authorList>
            <person name="McCartney M.A."/>
            <person name="Auch B."/>
            <person name="Kono T."/>
            <person name="Mallez S."/>
            <person name="Zhang Y."/>
            <person name="Obille A."/>
            <person name="Becker A."/>
            <person name="Abrahante J.E."/>
            <person name="Garbe J."/>
            <person name="Badalamenti J.P."/>
            <person name="Herman A."/>
            <person name="Mangelson H."/>
            <person name="Liachko I."/>
            <person name="Sullivan S."/>
            <person name="Sone E.D."/>
            <person name="Koren S."/>
            <person name="Silverstein K.A.T."/>
            <person name="Beckman K.B."/>
            <person name="Gohl D.M."/>
        </authorList>
    </citation>
    <scope>NUCLEOTIDE SEQUENCE</scope>
    <source>
        <strain evidence="1">Duluth1</strain>
        <tissue evidence="1">Whole animal</tissue>
    </source>
</reference>
<evidence type="ECO:0000313" key="1">
    <source>
        <dbReference type="EMBL" id="KAH3703250.1"/>
    </source>
</evidence>
<protein>
    <submittedName>
        <fullName evidence="1">Uncharacterized protein</fullName>
    </submittedName>
</protein>
<reference evidence="1" key="2">
    <citation type="submission" date="2020-11" db="EMBL/GenBank/DDBJ databases">
        <authorList>
            <person name="McCartney M.A."/>
            <person name="Auch B."/>
            <person name="Kono T."/>
            <person name="Mallez S."/>
            <person name="Becker A."/>
            <person name="Gohl D.M."/>
            <person name="Silverstein K.A.T."/>
            <person name="Koren S."/>
            <person name="Bechman K.B."/>
            <person name="Herman A."/>
            <person name="Abrahante J.E."/>
            <person name="Garbe J."/>
        </authorList>
    </citation>
    <scope>NUCLEOTIDE SEQUENCE</scope>
    <source>
        <strain evidence="1">Duluth1</strain>
        <tissue evidence="1">Whole animal</tissue>
    </source>
</reference>
<name>A0A9D3YQU3_DREPO</name>
<accession>A0A9D3YQU3</accession>
<dbReference type="Proteomes" id="UP000828390">
    <property type="component" value="Unassembled WGS sequence"/>
</dbReference>
<dbReference type="EMBL" id="JAIWYP010000015">
    <property type="protein sequence ID" value="KAH3703250.1"/>
    <property type="molecule type" value="Genomic_DNA"/>
</dbReference>
<evidence type="ECO:0000313" key="2">
    <source>
        <dbReference type="Proteomes" id="UP000828390"/>
    </source>
</evidence>
<proteinExistence type="predicted"/>
<sequence length="67" mass="7570">MRWQSGMAMEPAAFLLTSCYFTSDGVMSQTGLHKVRNCIVLKVTCETDVSLQIAQRFEDREPEVIIS</sequence>